<dbReference type="EMBL" id="JASUBT010000003">
    <property type="protein sequence ID" value="MDL4935331.1"/>
    <property type="molecule type" value="Genomic_DNA"/>
</dbReference>
<evidence type="ECO:0000313" key="6">
    <source>
        <dbReference type="EMBL" id="STD84384.1"/>
    </source>
</evidence>
<dbReference type="EC" id="5.3.1.1" evidence="2"/>
<organism evidence="6 7">
    <name type="scientific">Enterococcus gallinarum</name>
    <dbReference type="NCBI Taxonomy" id="1353"/>
    <lineage>
        <taxon>Bacteria</taxon>
        <taxon>Bacillati</taxon>
        <taxon>Bacillota</taxon>
        <taxon>Bacilli</taxon>
        <taxon>Lactobacillales</taxon>
        <taxon>Enterococcaceae</taxon>
        <taxon>Enterococcus</taxon>
    </lineage>
</organism>
<evidence type="ECO:0000313" key="5">
    <source>
        <dbReference type="EMBL" id="MXS25593.1"/>
    </source>
</evidence>
<dbReference type="Gene3D" id="3.20.20.70">
    <property type="entry name" value="Aldolase class I"/>
    <property type="match status" value="1"/>
</dbReference>
<dbReference type="Proteomes" id="UP000254807">
    <property type="component" value="Unassembled WGS sequence"/>
</dbReference>
<dbReference type="OrthoDB" id="2571246at2"/>
<reference evidence="2 9" key="3">
    <citation type="submission" date="2020-06" db="EMBL/GenBank/DDBJ databases">
        <title>Crossreactivity between MHC class I-restricted antigens from cancer cells and an enterococcal bacteriophage.</title>
        <authorList>
            <person name="Fluckiger A."/>
            <person name="Daillere R."/>
            <person name="Sassi M."/>
            <person name="Cattoir V."/>
            <person name="Kroemer G."/>
            <person name="Zitvogel L."/>
        </authorList>
    </citation>
    <scope>NUCLEOTIDE SEQUENCE [LARGE SCALE GENOMIC DNA]</scope>
    <source>
        <strain evidence="2 9">EG4</strain>
    </source>
</reference>
<dbReference type="Proteomes" id="UP000439965">
    <property type="component" value="Unassembled WGS sequence"/>
</dbReference>
<dbReference type="Proteomes" id="UP001183682">
    <property type="component" value="Unassembled WGS sequence"/>
</dbReference>
<evidence type="ECO:0000313" key="10">
    <source>
        <dbReference type="Proteomes" id="UP001241571"/>
    </source>
</evidence>
<dbReference type="InterPro" id="IPR000652">
    <property type="entry name" value="Triosephosphate_isomerase"/>
</dbReference>
<dbReference type="EMBL" id="JABXJK010000029">
    <property type="protein sequence ID" value="MBA0972096.1"/>
    <property type="molecule type" value="Genomic_DNA"/>
</dbReference>
<keyword evidence="1 6" id="KW-0413">Isomerase</keyword>
<gene>
    <name evidence="5" type="ORF">GTI89_05805</name>
    <name evidence="2" type="ORF">HWH42_05790</name>
    <name evidence="6" type="ORF">NCTC12360_02921</name>
    <name evidence="4" type="ORF">P7E30_14850</name>
    <name evidence="3" type="ORF">QRX88_06305</name>
</gene>
<dbReference type="Pfam" id="PF00121">
    <property type="entry name" value="TIM"/>
    <property type="match status" value="1"/>
</dbReference>
<evidence type="ECO:0000313" key="3">
    <source>
        <dbReference type="EMBL" id="MDL4935331.1"/>
    </source>
</evidence>
<dbReference type="PROSITE" id="PS51440">
    <property type="entry name" value="TIM_2"/>
    <property type="match status" value="1"/>
</dbReference>
<reference evidence="5 8" key="2">
    <citation type="submission" date="2019-04" db="EMBL/GenBank/DDBJ databases">
        <title>Step-wise assembly of the neonatal virome modulated by breast feeding.</title>
        <authorList>
            <person name="Liang G."/>
            <person name="Bushman F."/>
        </authorList>
    </citation>
    <scope>NUCLEOTIDE SEQUENCE [LARGE SCALE GENOMIC DNA]</scope>
    <source>
        <strain evidence="5 8">E3404</strain>
    </source>
</reference>
<dbReference type="SUPFAM" id="SSF51351">
    <property type="entry name" value="Triosephosphate isomerase (TIM)"/>
    <property type="match status" value="1"/>
</dbReference>
<accession>A0A1L8TTC9</accession>
<reference evidence="4" key="4">
    <citation type="submission" date="2023-03" db="EMBL/GenBank/DDBJ databases">
        <authorList>
            <person name="Shen W."/>
            <person name="Cai J."/>
        </authorList>
    </citation>
    <scope>NUCLEOTIDE SEQUENCE</scope>
    <source>
        <strain evidence="4">K69-2</strain>
    </source>
</reference>
<evidence type="ECO:0000313" key="8">
    <source>
        <dbReference type="Proteomes" id="UP000439965"/>
    </source>
</evidence>
<dbReference type="Proteomes" id="UP000571857">
    <property type="component" value="Unassembled WGS sequence"/>
</dbReference>
<dbReference type="EMBL" id="JARPZN010000014">
    <property type="protein sequence ID" value="MDT2691453.1"/>
    <property type="molecule type" value="Genomic_DNA"/>
</dbReference>
<dbReference type="Proteomes" id="UP001241571">
    <property type="component" value="Unassembled WGS sequence"/>
</dbReference>
<keyword evidence="7" id="KW-1185">Reference proteome</keyword>
<proteinExistence type="predicted"/>
<evidence type="ECO:0000256" key="1">
    <source>
        <dbReference type="ARBA" id="ARBA00023235"/>
    </source>
</evidence>
<evidence type="ECO:0000313" key="2">
    <source>
        <dbReference type="EMBL" id="MBA0972096.1"/>
    </source>
</evidence>
<evidence type="ECO:0000313" key="7">
    <source>
        <dbReference type="Proteomes" id="UP000254807"/>
    </source>
</evidence>
<evidence type="ECO:0000313" key="9">
    <source>
        <dbReference type="Proteomes" id="UP000571857"/>
    </source>
</evidence>
<dbReference type="InterPro" id="IPR035990">
    <property type="entry name" value="TIM_sf"/>
</dbReference>
<dbReference type="EMBL" id="WVTI01000003">
    <property type="protein sequence ID" value="MXS25593.1"/>
    <property type="molecule type" value="Genomic_DNA"/>
</dbReference>
<name>A0A1L8TTC9_ENTGA</name>
<dbReference type="RefSeq" id="WP_003127909.1">
    <property type="nucleotide sequence ID" value="NZ_BSYC01000001.1"/>
</dbReference>
<dbReference type="GO" id="GO:0004807">
    <property type="term" value="F:triose-phosphate isomerase activity"/>
    <property type="evidence" value="ECO:0007669"/>
    <property type="project" value="UniProtKB-EC"/>
</dbReference>
<dbReference type="AlphaFoldDB" id="A0A1L8TTC9"/>
<sequence length="233" mass="24905">MRKKQLRAPFFVVNPKAYLYGKESLALAKAADQLAEKYDVDILFTVQHADAATIKQATNHLFITVQHIDGMTVGRGMGYVLPESVANVGVAATFLNHAEHPMTLDELAKAINRADELGLITIACANSLQEAKAVAALQPDIMVCEPTELIGTGQTSDVSYMEETNQAIRAINKEIKILQAAGISTADDVAKALQSGADGTGGTSGIVCAPDPQNVLTEMIKKVAELRDEGIKR</sequence>
<dbReference type="NCBIfam" id="NF003302">
    <property type="entry name" value="PRK04302.1"/>
    <property type="match status" value="1"/>
</dbReference>
<reference evidence="3 10" key="5">
    <citation type="submission" date="2023-06" db="EMBL/GenBank/DDBJ databases">
        <title>Acute promotion of culturable opportunistic pathogens and persistent increase of antibiotic resistance following antibiotic exposure in mouse gut microbiota.</title>
        <authorList>
            <person name="Li L."/>
            <person name="Wang B."/>
            <person name="Sun Y."/>
            <person name="Wang M."/>
            <person name="Xu H."/>
        </authorList>
    </citation>
    <scope>NUCLEOTIDE SEQUENCE [LARGE SCALE GENOMIC DNA]</scope>
    <source>
        <strain evidence="3 10">CRI2_2</strain>
    </source>
</reference>
<dbReference type="GeneID" id="93222923"/>
<protein>
    <submittedName>
        <fullName evidence="2">Triose-phosphate isomerase</fullName>
        <ecNumber evidence="2">5.3.1.1</ecNumber>
    </submittedName>
    <submittedName>
        <fullName evidence="6">Triosephosphate isomerase</fullName>
    </submittedName>
</protein>
<reference evidence="6 7" key="1">
    <citation type="submission" date="2018-06" db="EMBL/GenBank/DDBJ databases">
        <authorList>
            <consortium name="Pathogen Informatics"/>
            <person name="Doyle S."/>
        </authorList>
    </citation>
    <scope>NUCLEOTIDE SEQUENCE [LARGE SCALE GENOMIC DNA]</scope>
    <source>
        <strain evidence="6 7">NCTC12360</strain>
    </source>
</reference>
<dbReference type="InterPro" id="IPR013785">
    <property type="entry name" value="Aldolase_TIM"/>
</dbReference>
<evidence type="ECO:0000313" key="4">
    <source>
        <dbReference type="EMBL" id="MDT2691453.1"/>
    </source>
</evidence>
<dbReference type="EMBL" id="UFYW01000001">
    <property type="protein sequence ID" value="STD84384.1"/>
    <property type="molecule type" value="Genomic_DNA"/>
</dbReference>